<keyword evidence="2" id="KW-1185">Reference proteome</keyword>
<accession>A0A1J1IGP4</accession>
<protein>
    <submittedName>
        <fullName evidence="1">CLUMA_CG011003, isoform A</fullName>
    </submittedName>
</protein>
<evidence type="ECO:0000313" key="2">
    <source>
        <dbReference type="Proteomes" id="UP000183832"/>
    </source>
</evidence>
<reference evidence="1 2" key="1">
    <citation type="submission" date="2015-04" db="EMBL/GenBank/DDBJ databases">
        <authorList>
            <person name="Syromyatnikov M.Y."/>
            <person name="Popov V.N."/>
        </authorList>
    </citation>
    <scope>NUCLEOTIDE SEQUENCE [LARGE SCALE GENOMIC DNA]</scope>
</reference>
<dbReference type="Proteomes" id="UP000183832">
    <property type="component" value="Unassembled WGS sequence"/>
</dbReference>
<dbReference type="AlphaFoldDB" id="A0A1J1IGP4"/>
<name>A0A1J1IGP4_9DIPT</name>
<gene>
    <name evidence="1" type="ORF">CLUMA_CG011003</name>
</gene>
<sequence length="89" mass="10210">MAMAVVAINEKRLKMNTEKSPILTLGLWLYASVKQQNKHIRDHSPNTTALCTSFSRDTLVNYDNDEDTRELFTTILNLMKITWDLPGLL</sequence>
<dbReference type="EMBL" id="CVRI01000047">
    <property type="protein sequence ID" value="CRK97617.1"/>
    <property type="molecule type" value="Genomic_DNA"/>
</dbReference>
<organism evidence="1 2">
    <name type="scientific">Clunio marinus</name>
    <dbReference type="NCBI Taxonomy" id="568069"/>
    <lineage>
        <taxon>Eukaryota</taxon>
        <taxon>Metazoa</taxon>
        <taxon>Ecdysozoa</taxon>
        <taxon>Arthropoda</taxon>
        <taxon>Hexapoda</taxon>
        <taxon>Insecta</taxon>
        <taxon>Pterygota</taxon>
        <taxon>Neoptera</taxon>
        <taxon>Endopterygota</taxon>
        <taxon>Diptera</taxon>
        <taxon>Nematocera</taxon>
        <taxon>Chironomoidea</taxon>
        <taxon>Chironomidae</taxon>
        <taxon>Clunio</taxon>
    </lineage>
</organism>
<proteinExistence type="predicted"/>
<evidence type="ECO:0000313" key="1">
    <source>
        <dbReference type="EMBL" id="CRK97617.1"/>
    </source>
</evidence>